<evidence type="ECO:0000259" key="2">
    <source>
        <dbReference type="Pfam" id="PF03732"/>
    </source>
</evidence>
<protein>
    <recommendedName>
        <fullName evidence="2">Retrotransposon gag domain-containing protein</fullName>
    </recommendedName>
</protein>
<comment type="caution">
    <text evidence="3">The sequence shown here is derived from an EMBL/GenBank/DDBJ whole genome shotgun (WGS) entry which is preliminary data.</text>
</comment>
<evidence type="ECO:0000313" key="4">
    <source>
        <dbReference type="Proteomes" id="UP001454036"/>
    </source>
</evidence>
<feature type="region of interest" description="Disordered" evidence="1">
    <location>
        <begin position="202"/>
        <end position="222"/>
    </location>
</feature>
<organism evidence="3 4">
    <name type="scientific">Lithospermum erythrorhizon</name>
    <name type="common">Purple gromwell</name>
    <name type="synonym">Lithospermum officinale var. erythrorhizon</name>
    <dbReference type="NCBI Taxonomy" id="34254"/>
    <lineage>
        <taxon>Eukaryota</taxon>
        <taxon>Viridiplantae</taxon>
        <taxon>Streptophyta</taxon>
        <taxon>Embryophyta</taxon>
        <taxon>Tracheophyta</taxon>
        <taxon>Spermatophyta</taxon>
        <taxon>Magnoliopsida</taxon>
        <taxon>eudicotyledons</taxon>
        <taxon>Gunneridae</taxon>
        <taxon>Pentapetalae</taxon>
        <taxon>asterids</taxon>
        <taxon>lamiids</taxon>
        <taxon>Boraginales</taxon>
        <taxon>Boraginaceae</taxon>
        <taxon>Boraginoideae</taxon>
        <taxon>Lithospermeae</taxon>
        <taxon>Lithospermum</taxon>
    </lineage>
</organism>
<accession>A0AAV3QNR7</accession>
<sequence>MKSRVAFGGGNVRCRGLGHSPTRPQVKPQAQANPRVHGVQGQELGKPINVGNVDLSCKEERWWKSTQRVDEVNALVTWLGFLTLFYQKYFPDTLHDKKEQEFLTLTQGDDMSILDYETKFNELSQFVGAIVDDDVKKEKSDVIYAGGHTLGKLVQGRMELPSNVVRSVKYGKTGLLAISCYSGSGGRVLKCVEGTLGMNRVTNAPTKSPLSTSQGKQRHQKPNTQGMLYATNQRDAQASNDVATGILPISSTLAYVLFDHSFISITYSMKCNVPSEPLDIEVVFDTPVGGCLLGSRFGKSCVIEIEGQNIEVDLTLSNLKDFDVILGMDWLASQYPSLDCREKMVYFTIPRKQKIEYCRSKVVSPPRIVFAIEAHGMLRKG</sequence>
<dbReference type="PANTHER" id="PTHR15503:SF42">
    <property type="entry name" value="ZINC FINGER, CCHC-TYPE, RETROTRANSPOSON GAG DOMAIN, ASPARTIC PEPTIDASE DOMAIN PROTEIN-RELATED"/>
    <property type="match status" value="1"/>
</dbReference>
<dbReference type="Pfam" id="PF03732">
    <property type="entry name" value="Retrotrans_gag"/>
    <property type="match status" value="1"/>
</dbReference>
<evidence type="ECO:0000313" key="3">
    <source>
        <dbReference type="EMBL" id="GAA0164743.1"/>
    </source>
</evidence>
<dbReference type="Pfam" id="PF08284">
    <property type="entry name" value="RVP_2"/>
    <property type="match status" value="1"/>
</dbReference>
<evidence type="ECO:0000256" key="1">
    <source>
        <dbReference type="SAM" id="MobiDB-lite"/>
    </source>
</evidence>
<reference evidence="3 4" key="1">
    <citation type="submission" date="2024-01" db="EMBL/GenBank/DDBJ databases">
        <title>The complete chloroplast genome sequence of Lithospermum erythrorhizon: insights into the phylogenetic relationship among Boraginaceae species and the maternal lineages of purple gromwells.</title>
        <authorList>
            <person name="Okada T."/>
            <person name="Watanabe K."/>
        </authorList>
    </citation>
    <scope>NUCLEOTIDE SEQUENCE [LARGE SCALE GENOMIC DNA]</scope>
</reference>
<name>A0AAV3QNR7_LITER</name>
<dbReference type="PANTHER" id="PTHR15503">
    <property type="entry name" value="LDOC1 RELATED"/>
    <property type="match status" value="1"/>
</dbReference>
<gene>
    <name evidence="3" type="ORF">LIER_20303</name>
</gene>
<dbReference type="EMBL" id="BAABME010005140">
    <property type="protein sequence ID" value="GAA0164743.1"/>
    <property type="molecule type" value="Genomic_DNA"/>
</dbReference>
<feature type="compositionally biased region" description="Polar residues" evidence="1">
    <location>
        <begin position="202"/>
        <end position="215"/>
    </location>
</feature>
<feature type="region of interest" description="Disordered" evidence="1">
    <location>
        <begin position="1"/>
        <end position="32"/>
    </location>
</feature>
<dbReference type="InterPro" id="IPR032567">
    <property type="entry name" value="RTL1-rel"/>
</dbReference>
<dbReference type="InterPro" id="IPR005162">
    <property type="entry name" value="Retrotrans_gag_dom"/>
</dbReference>
<dbReference type="InterPro" id="IPR021109">
    <property type="entry name" value="Peptidase_aspartic_dom_sf"/>
</dbReference>
<keyword evidence="4" id="KW-1185">Reference proteome</keyword>
<dbReference type="Proteomes" id="UP001454036">
    <property type="component" value="Unassembled WGS sequence"/>
</dbReference>
<proteinExistence type="predicted"/>
<dbReference type="CDD" id="cd00303">
    <property type="entry name" value="retropepsin_like"/>
    <property type="match status" value="1"/>
</dbReference>
<dbReference type="Gene3D" id="2.40.70.10">
    <property type="entry name" value="Acid Proteases"/>
    <property type="match status" value="1"/>
</dbReference>
<dbReference type="AlphaFoldDB" id="A0AAV3QNR7"/>
<feature type="domain" description="Retrotransposon gag" evidence="2">
    <location>
        <begin position="60"/>
        <end position="135"/>
    </location>
</feature>